<sequence length="393" mass="43699">MMYRLLLFSLLCLQACNPFSGDKQSDVEAILIGTRVNTPKGRMYYMGAYAGVPIQADPKDMYLLGNNVAMYSYGRSPYVWDGARGQLTKYEVDVRYKIQATDSIAFAGIASSASFGAVAFVSDEEAYVFFLADGKVVAFNPSTMEIGEEIEVERLPLGEDIEVSTNTYYAFLGSDGRILLPIGANPGAIGKFVDQAQVAVFNTKTKKVGYSNDSRMTIGYNNLAKDFANGDLYYRPSKYVARIQDYRPEQKDAVSGGLLRVRKDGTFDPDFFVDLQKVLNARRIISVIAIQGKDVLVQYIDKDWKMPENPGQWFSCSTRLAMVDVEALTFKLVSSLDRYGTIYPVGEVDGRPYYANFGTEDGKYHFLVQDNTTILNTKIEAIGGSGIYIARLK</sequence>
<dbReference type="Proteomes" id="UP000295292">
    <property type="component" value="Unassembled WGS sequence"/>
</dbReference>
<comment type="caution">
    <text evidence="2">The sequence shown here is derived from an EMBL/GenBank/DDBJ whole genome shotgun (WGS) entry which is preliminary data.</text>
</comment>
<dbReference type="EMBL" id="SNYV01000015">
    <property type="protein sequence ID" value="TDQ76319.1"/>
    <property type="molecule type" value="Genomic_DNA"/>
</dbReference>
<keyword evidence="3" id="KW-1185">Reference proteome</keyword>
<feature type="signal peptide" evidence="1">
    <location>
        <begin position="1"/>
        <end position="20"/>
    </location>
</feature>
<dbReference type="OrthoDB" id="1404180at2"/>
<dbReference type="RefSeq" id="WP_133585147.1">
    <property type="nucleotide sequence ID" value="NZ_SNYV01000015.1"/>
</dbReference>
<dbReference type="SUPFAM" id="SSF50974">
    <property type="entry name" value="Nitrous oxide reductase, N-terminal domain"/>
    <property type="match status" value="1"/>
</dbReference>
<dbReference type="AlphaFoldDB" id="A0A4R6WAC1"/>
<evidence type="ECO:0008006" key="4">
    <source>
        <dbReference type="Google" id="ProtNLM"/>
    </source>
</evidence>
<feature type="chain" id="PRO_5020774076" description="DUF4374 domain-containing protein" evidence="1">
    <location>
        <begin position="21"/>
        <end position="393"/>
    </location>
</feature>
<accession>A0A4R6WAC1</accession>
<protein>
    <recommendedName>
        <fullName evidence="4">DUF4374 domain-containing protein</fullName>
    </recommendedName>
</protein>
<evidence type="ECO:0000256" key="1">
    <source>
        <dbReference type="SAM" id="SignalP"/>
    </source>
</evidence>
<evidence type="ECO:0000313" key="2">
    <source>
        <dbReference type="EMBL" id="TDQ76319.1"/>
    </source>
</evidence>
<evidence type="ECO:0000313" key="3">
    <source>
        <dbReference type="Proteomes" id="UP000295292"/>
    </source>
</evidence>
<proteinExistence type="predicted"/>
<keyword evidence="1" id="KW-0732">Signal</keyword>
<name>A0A4R6WAC1_9SPHI</name>
<organism evidence="2 3">
    <name type="scientific">Sphingobacterium yanglingense</name>
    <dbReference type="NCBI Taxonomy" id="1437280"/>
    <lineage>
        <taxon>Bacteria</taxon>
        <taxon>Pseudomonadati</taxon>
        <taxon>Bacteroidota</taxon>
        <taxon>Sphingobacteriia</taxon>
        <taxon>Sphingobacteriales</taxon>
        <taxon>Sphingobacteriaceae</taxon>
        <taxon>Sphingobacterium</taxon>
    </lineage>
</organism>
<reference evidence="2 3" key="1">
    <citation type="submission" date="2019-03" db="EMBL/GenBank/DDBJ databases">
        <title>Genomic Encyclopedia of Archaeal and Bacterial Type Strains, Phase II (KMG-II): from individual species to whole genera.</title>
        <authorList>
            <person name="Goeker M."/>
        </authorList>
    </citation>
    <scope>NUCLEOTIDE SEQUENCE [LARGE SCALE GENOMIC DNA]</scope>
    <source>
        <strain evidence="2 3">DSM 28353</strain>
    </source>
</reference>
<gene>
    <name evidence="2" type="ORF">CLV99_2906</name>
</gene>
<dbReference type="InterPro" id="IPR011045">
    <property type="entry name" value="N2O_reductase_N"/>
</dbReference>